<dbReference type="PANTHER" id="PTHR46586:SF3">
    <property type="entry name" value="ANKYRIN REPEAT-CONTAINING PROTEIN"/>
    <property type="match status" value="1"/>
</dbReference>
<dbReference type="EMBL" id="JH767177">
    <property type="protein sequence ID" value="EQC30232.1"/>
    <property type="molecule type" value="Genomic_DNA"/>
</dbReference>
<sequence length="384" mass="41893">MASVVLTSPPLAARIFGFQFGIYEDIRHRFLEARSLTLVKTSLWIERVYVFPPGFRPIHHCNEPTMPVTFLSPYTLGLARDSLSDARLPLHLAIYEGDFSVTQRILTCRPDLASAEAIDVAFYCTRFAIASYLMALRRDVPQLGEHLWASTDGIPSVGQHLPESCATYGDIALLQLLKTYTTVGWTDNVLRTAITFRTPDMAEYIYIHEPETRFPGALDAAVRAGKVSLVHLLRRDGYACSADALSSAVARGYLDIVHFLIEDGVALHCDAIGQAVAYERRDTVAYLLSLANVDLDIDDALALALQRGDAGIVNEILATGRTNVPAGAVLSALQERQFDVARCLLLHSGVINVAAVDAALLGKSPALLLALLQEFGIEPPTTAM</sequence>
<dbReference type="InParanoid" id="T0RJY2"/>
<keyword evidence="2" id="KW-1185">Reference proteome</keyword>
<evidence type="ECO:0000313" key="2">
    <source>
        <dbReference type="Proteomes" id="UP000030762"/>
    </source>
</evidence>
<protein>
    <submittedName>
        <fullName evidence="1">Uncharacterized protein</fullName>
    </submittedName>
</protein>
<proteinExistence type="predicted"/>
<dbReference type="InterPro" id="IPR002110">
    <property type="entry name" value="Ankyrin_rpt"/>
</dbReference>
<reference evidence="1 2" key="1">
    <citation type="submission" date="2012-04" db="EMBL/GenBank/DDBJ databases">
        <title>The Genome Sequence of Saprolegnia declina VS20.</title>
        <authorList>
            <consortium name="The Broad Institute Genome Sequencing Platform"/>
            <person name="Russ C."/>
            <person name="Nusbaum C."/>
            <person name="Tyler B."/>
            <person name="van West P."/>
            <person name="Dieguez-Uribeondo J."/>
            <person name="de Bruijn I."/>
            <person name="Tripathy S."/>
            <person name="Jiang R."/>
            <person name="Young S.K."/>
            <person name="Zeng Q."/>
            <person name="Gargeya S."/>
            <person name="Fitzgerald M."/>
            <person name="Haas B."/>
            <person name="Abouelleil A."/>
            <person name="Alvarado L."/>
            <person name="Arachchi H.M."/>
            <person name="Berlin A."/>
            <person name="Chapman S.B."/>
            <person name="Goldberg J."/>
            <person name="Griggs A."/>
            <person name="Gujja S."/>
            <person name="Hansen M."/>
            <person name="Howarth C."/>
            <person name="Imamovic A."/>
            <person name="Larimer J."/>
            <person name="McCowen C."/>
            <person name="Montmayeur A."/>
            <person name="Murphy C."/>
            <person name="Neiman D."/>
            <person name="Pearson M."/>
            <person name="Priest M."/>
            <person name="Roberts A."/>
            <person name="Saif S."/>
            <person name="Shea T."/>
            <person name="Sisk P."/>
            <person name="Sykes S."/>
            <person name="Wortman J."/>
            <person name="Nusbaum C."/>
            <person name="Birren B."/>
        </authorList>
    </citation>
    <scope>NUCLEOTIDE SEQUENCE [LARGE SCALE GENOMIC DNA]</scope>
    <source>
        <strain evidence="1 2">VS20</strain>
    </source>
</reference>
<dbReference type="AlphaFoldDB" id="T0RJY2"/>
<dbReference type="RefSeq" id="XP_008616364.1">
    <property type="nucleotide sequence ID" value="XM_008618142.1"/>
</dbReference>
<organism evidence="1 2">
    <name type="scientific">Saprolegnia diclina (strain VS20)</name>
    <dbReference type="NCBI Taxonomy" id="1156394"/>
    <lineage>
        <taxon>Eukaryota</taxon>
        <taxon>Sar</taxon>
        <taxon>Stramenopiles</taxon>
        <taxon>Oomycota</taxon>
        <taxon>Saprolegniomycetes</taxon>
        <taxon>Saprolegniales</taxon>
        <taxon>Saprolegniaceae</taxon>
        <taxon>Saprolegnia</taxon>
    </lineage>
</organism>
<name>T0RJY2_SAPDV</name>
<dbReference type="OrthoDB" id="58323at2759"/>
<dbReference type="OMA" id="YIHEPET"/>
<dbReference type="Gene3D" id="1.25.40.20">
    <property type="entry name" value="Ankyrin repeat-containing domain"/>
    <property type="match status" value="1"/>
</dbReference>
<accession>T0RJY2</accession>
<evidence type="ECO:0000313" key="1">
    <source>
        <dbReference type="EMBL" id="EQC30232.1"/>
    </source>
</evidence>
<dbReference type="SUPFAM" id="SSF48403">
    <property type="entry name" value="Ankyrin repeat"/>
    <property type="match status" value="1"/>
</dbReference>
<dbReference type="VEuPathDB" id="FungiDB:SDRG_12082"/>
<dbReference type="PANTHER" id="PTHR46586">
    <property type="entry name" value="ANKYRIN REPEAT-CONTAINING PROTEIN"/>
    <property type="match status" value="1"/>
</dbReference>
<dbReference type="Proteomes" id="UP000030762">
    <property type="component" value="Unassembled WGS sequence"/>
</dbReference>
<dbReference type="GeneID" id="19952809"/>
<dbReference type="SMART" id="SM00248">
    <property type="entry name" value="ANK"/>
    <property type="match status" value="3"/>
</dbReference>
<dbReference type="InterPro" id="IPR036770">
    <property type="entry name" value="Ankyrin_rpt-contain_sf"/>
</dbReference>
<gene>
    <name evidence="1" type="ORF">SDRG_12082</name>
</gene>
<dbReference type="InterPro" id="IPR052050">
    <property type="entry name" value="SecEffector_AnkRepeat"/>
</dbReference>